<sequence>MLRPAPRPRVRRLGVLGVFTVSALAAGALLGAPAAGADEPPTPEPTTTAPAGRTVMGAFSAEAYAAQAAATPPELADALQAGLGLSPAEYYAQADAAATGVEVVDELRASGVDVLASRLEGTQLVLTVADETAAAAVAETGAVAELGSAPVRSAQPVESGTALRDLVGGQGYYWVDGTWVYYCSVGVNGLSESSSAEFLSAGHCGQSGHYVNFLEQNRPDQDEPGWGDPLGNPIAAETRFGEGYDVSAFETYTSNFTPRAAVGTWKLNRGSVTSGTPVTVRDYSRAVVGQGICKSGRTSGWTCGTVTAVDEYWEESSTGAIVNAFTSTMCALPGDSGGAVMSGSNALGVLSLGQFEQSCSESGKLTGSFPIDSPYENAFDIAPGWQPLVELAKPASPVLGGGAPLYAGSPVTGTVAGGGPHHSVLLTIDGGDAEALPVSKTGVFSAPSTVGLTPGTHTFSMRTSYLDGRQQTGAVSGSFLVAERPAVSRIGGATRFDVAVAIADAAFPTTAPVVYVATGYNYPDALSAGPAATTQGGPLLTVLTDGVPDVVAAKLTALKPQRIVIVGGVNAVNASVETTLKSLVPTATVERIAGADRYAVSRAVVKNAFGTAAHAYVSTGGNFPDALSAGGAAGSKGEPVVLVNGGAASADAATVKLLGGLKTTSLSIVGGPNSVSTGVEGSLRTGVPAAVDRFTGSDRFATSVALNTGAFQTAGTVYLATGYNFPDALAGGVLAGISDSPLFVVPTDCVPRAVLGSITSMGASEVVLLGGDNALKPAVADLTPCAF</sequence>
<evidence type="ECO:0000313" key="3">
    <source>
        <dbReference type="EMBL" id="MCS5713991.1"/>
    </source>
</evidence>
<dbReference type="SUPFAM" id="SSF50494">
    <property type="entry name" value="Trypsin-like serine proteases"/>
    <property type="match status" value="1"/>
</dbReference>
<dbReference type="InterPro" id="IPR033116">
    <property type="entry name" value="TRYPSIN_SER"/>
</dbReference>
<dbReference type="Gene3D" id="2.40.10.10">
    <property type="entry name" value="Trypsin-like serine proteases"/>
    <property type="match status" value="2"/>
</dbReference>
<evidence type="ECO:0000259" key="2">
    <source>
        <dbReference type="Pfam" id="PF00089"/>
    </source>
</evidence>
<keyword evidence="4" id="KW-1185">Reference proteome</keyword>
<dbReference type="PROSITE" id="PS00134">
    <property type="entry name" value="TRYPSIN_HIS"/>
    <property type="match status" value="1"/>
</dbReference>
<protein>
    <submittedName>
        <fullName evidence="3">Cell wall-binding repeat-containing protein</fullName>
    </submittedName>
</protein>
<dbReference type="Gene3D" id="3.40.50.12090">
    <property type="match status" value="1"/>
</dbReference>
<organism evidence="3 4">
    <name type="scientific">Herbiconiux gentiana</name>
    <dbReference type="NCBI Taxonomy" id="2970912"/>
    <lineage>
        <taxon>Bacteria</taxon>
        <taxon>Bacillati</taxon>
        <taxon>Actinomycetota</taxon>
        <taxon>Actinomycetes</taxon>
        <taxon>Micrococcales</taxon>
        <taxon>Microbacteriaceae</taxon>
        <taxon>Herbiconiux</taxon>
    </lineage>
</organism>
<comment type="caution">
    <text evidence="3">The sequence shown here is derived from an EMBL/GenBank/DDBJ whole genome shotgun (WGS) entry which is preliminary data.</text>
</comment>
<dbReference type="Proteomes" id="UP001165580">
    <property type="component" value="Unassembled WGS sequence"/>
</dbReference>
<name>A0ABT2GD01_9MICO</name>
<dbReference type="CDD" id="cd21112">
    <property type="entry name" value="alphaLP-like"/>
    <property type="match status" value="1"/>
</dbReference>
<dbReference type="InterPro" id="IPR007253">
    <property type="entry name" value="Cell_wall-bd_2"/>
</dbReference>
<dbReference type="InterPro" id="IPR001254">
    <property type="entry name" value="Trypsin_dom"/>
</dbReference>
<dbReference type="InterPro" id="IPR051922">
    <property type="entry name" value="Bact_Sporulation_Assoc"/>
</dbReference>
<dbReference type="RefSeq" id="WP_259485522.1">
    <property type="nucleotide sequence ID" value="NZ_JANTEZ010000002.1"/>
</dbReference>
<evidence type="ECO:0000256" key="1">
    <source>
        <dbReference type="SAM" id="SignalP"/>
    </source>
</evidence>
<dbReference type="PROSITE" id="PS00135">
    <property type="entry name" value="TRYPSIN_SER"/>
    <property type="match status" value="1"/>
</dbReference>
<keyword evidence="1" id="KW-0732">Signal</keyword>
<dbReference type="PANTHER" id="PTHR30032">
    <property type="entry name" value="N-ACETYLMURAMOYL-L-ALANINE AMIDASE-RELATED"/>
    <property type="match status" value="1"/>
</dbReference>
<feature type="signal peptide" evidence="1">
    <location>
        <begin position="1"/>
        <end position="37"/>
    </location>
</feature>
<dbReference type="Pfam" id="PF00089">
    <property type="entry name" value="Trypsin"/>
    <property type="match status" value="1"/>
</dbReference>
<dbReference type="InterPro" id="IPR043504">
    <property type="entry name" value="Peptidase_S1_PA_chymotrypsin"/>
</dbReference>
<gene>
    <name evidence="3" type="ORF">NVV95_05435</name>
</gene>
<evidence type="ECO:0000313" key="4">
    <source>
        <dbReference type="Proteomes" id="UP001165580"/>
    </source>
</evidence>
<accession>A0ABT2GD01</accession>
<feature type="domain" description="Peptidase S1" evidence="2">
    <location>
        <begin position="261"/>
        <end position="364"/>
    </location>
</feature>
<dbReference type="InterPro" id="IPR018114">
    <property type="entry name" value="TRYPSIN_HIS"/>
</dbReference>
<reference evidence="3" key="1">
    <citation type="submission" date="2022-08" db="EMBL/GenBank/DDBJ databases">
        <authorList>
            <person name="Deng Y."/>
            <person name="Han X.-F."/>
            <person name="Zhang Y.-Q."/>
        </authorList>
    </citation>
    <scope>NUCLEOTIDE SEQUENCE</scope>
    <source>
        <strain evidence="3">CPCC 205716</strain>
    </source>
</reference>
<dbReference type="Pfam" id="PF04122">
    <property type="entry name" value="CW_binding_2"/>
    <property type="match status" value="3"/>
</dbReference>
<dbReference type="EMBL" id="JANTEZ010000002">
    <property type="protein sequence ID" value="MCS5713991.1"/>
    <property type="molecule type" value="Genomic_DNA"/>
</dbReference>
<dbReference type="PANTHER" id="PTHR30032:SF8">
    <property type="entry name" value="GERMINATION-SPECIFIC N-ACETYLMURAMOYL-L-ALANINE AMIDASE"/>
    <property type="match status" value="1"/>
</dbReference>
<feature type="chain" id="PRO_5046742106" evidence="1">
    <location>
        <begin position="38"/>
        <end position="787"/>
    </location>
</feature>
<proteinExistence type="predicted"/>
<dbReference type="InterPro" id="IPR009003">
    <property type="entry name" value="Peptidase_S1_PA"/>
</dbReference>